<name>A0A8J2LBV5_9HEXA</name>
<feature type="domain" description="Riboflavin kinase" evidence="6">
    <location>
        <begin position="52"/>
        <end position="182"/>
    </location>
</feature>
<dbReference type="GO" id="GO:0005524">
    <property type="term" value="F:ATP binding"/>
    <property type="evidence" value="ECO:0007669"/>
    <property type="project" value="UniProtKB-KW"/>
</dbReference>
<dbReference type="EMBL" id="CAJVCH010462414">
    <property type="protein sequence ID" value="CAG7819874.1"/>
    <property type="molecule type" value="Genomic_DNA"/>
</dbReference>
<dbReference type="InterPro" id="IPR023468">
    <property type="entry name" value="Riboflavin_kinase"/>
</dbReference>
<dbReference type="PANTHER" id="PTHR22749">
    <property type="entry name" value="RIBOFLAVIN KINASE/FMN ADENYLYLTRANSFERASE"/>
    <property type="match status" value="1"/>
</dbReference>
<comment type="caution">
    <text evidence="7">The sequence shown here is derived from an EMBL/GenBank/DDBJ whole genome shotgun (WGS) entry which is preliminary data.</text>
</comment>
<reference evidence="7" key="1">
    <citation type="submission" date="2021-06" db="EMBL/GenBank/DDBJ databases">
        <authorList>
            <person name="Hodson N. C."/>
            <person name="Mongue J. A."/>
            <person name="Jaron S. K."/>
        </authorList>
    </citation>
    <scope>NUCLEOTIDE SEQUENCE</scope>
</reference>
<evidence type="ECO:0000256" key="5">
    <source>
        <dbReference type="ARBA" id="ARBA00022840"/>
    </source>
</evidence>
<dbReference type="PANTHER" id="PTHR22749:SF6">
    <property type="entry name" value="RIBOFLAVIN KINASE"/>
    <property type="match status" value="1"/>
</dbReference>
<protein>
    <recommendedName>
        <fullName evidence="6">Riboflavin kinase domain-containing protein</fullName>
    </recommendedName>
</protein>
<dbReference type="AlphaFoldDB" id="A0A8J2LBV5"/>
<dbReference type="GO" id="GO:0009231">
    <property type="term" value="P:riboflavin biosynthetic process"/>
    <property type="evidence" value="ECO:0007669"/>
    <property type="project" value="InterPro"/>
</dbReference>
<proteinExistence type="predicted"/>
<evidence type="ECO:0000256" key="3">
    <source>
        <dbReference type="ARBA" id="ARBA00022679"/>
    </source>
</evidence>
<accession>A0A8J2LBV5</accession>
<keyword evidence="5" id="KW-0067">ATP-binding</keyword>
<evidence type="ECO:0000313" key="8">
    <source>
        <dbReference type="Proteomes" id="UP000708208"/>
    </source>
</evidence>
<dbReference type="Pfam" id="PF01687">
    <property type="entry name" value="Flavokinase"/>
    <property type="match status" value="1"/>
</dbReference>
<evidence type="ECO:0000259" key="6">
    <source>
        <dbReference type="SMART" id="SM00904"/>
    </source>
</evidence>
<dbReference type="OrthoDB" id="276388at2759"/>
<dbReference type="GO" id="GO:0009398">
    <property type="term" value="P:FMN biosynthetic process"/>
    <property type="evidence" value="ECO:0007669"/>
    <property type="project" value="TreeGrafter"/>
</dbReference>
<keyword evidence="4" id="KW-0547">Nucleotide-binding</keyword>
<evidence type="ECO:0000256" key="2">
    <source>
        <dbReference type="ARBA" id="ARBA00022643"/>
    </source>
</evidence>
<dbReference type="GO" id="GO:0005739">
    <property type="term" value="C:mitochondrion"/>
    <property type="evidence" value="ECO:0007669"/>
    <property type="project" value="TreeGrafter"/>
</dbReference>
<dbReference type="Proteomes" id="UP000708208">
    <property type="component" value="Unassembled WGS sequence"/>
</dbReference>
<sequence length="211" mass="23786">MYAKHCVLCACTSAVIKIDVVVLPTRLTGRFLLLSHNFCSPTTKPYKYTRMSTTLPHFASGEVVKGFGRGSKTLGTPTANLEQCVVDKLPADFKTGIYFGWAQVNDGPVYEQVTSIGWNPYFRNQTKSMETHVIHSFTEDFYGSNLKVILVGYIRDEMDFKGLEELKAAIANDIEVSKQELLRPEFRKYKTDEFFCQNPESLNNGKMNGNA</sequence>
<keyword evidence="2" id="KW-0288">FMN</keyword>
<keyword evidence="1" id="KW-0285">Flavoprotein</keyword>
<gene>
    <name evidence="7" type="ORF">AFUS01_LOCUS30295</name>
</gene>
<dbReference type="InterPro" id="IPR015865">
    <property type="entry name" value="Riboflavin_kinase_bac/euk"/>
</dbReference>
<evidence type="ECO:0000256" key="4">
    <source>
        <dbReference type="ARBA" id="ARBA00022741"/>
    </source>
</evidence>
<dbReference type="GO" id="GO:0008531">
    <property type="term" value="F:riboflavin kinase activity"/>
    <property type="evidence" value="ECO:0007669"/>
    <property type="project" value="InterPro"/>
</dbReference>
<keyword evidence="3" id="KW-0808">Transferase</keyword>
<organism evidence="7 8">
    <name type="scientific">Allacma fusca</name>
    <dbReference type="NCBI Taxonomy" id="39272"/>
    <lineage>
        <taxon>Eukaryota</taxon>
        <taxon>Metazoa</taxon>
        <taxon>Ecdysozoa</taxon>
        <taxon>Arthropoda</taxon>
        <taxon>Hexapoda</taxon>
        <taxon>Collembola</taxon>
        <taxon>Symphypleona</taxon>
        <taxon>Sminthuridae</taxon>
        <taxon>Allacma</taxon>
    </lineage>
</organism>
<keyword evidence="8" id="KW-1185">Reference proteome</keyword>
<evidence type="ECO:0000256" key="1">
    <source>
        <dbReference type="ARBA" id="ARBA00022630"/>
    </source>
</evidence>
<evidence type="ECO:0000313" key="7">
    <source>
        <dbReference type="EMBL" id="CAG7819874.1"/>
    </source>
</evidence>
<dbReference type="SMART" id="SM00904">
    <property type="entry name" value="Flavokinase"/>
    <property type="match status" value="1"/>
</dbReference>